<accession>A0A9P6AH86</accession>
<evidence type="ECO:0000313" key="3">
    <source>
        <dbReference type="Proteomes" id="UP000886523"/>
    </source>
</evidence>
<feature type="region of interest" description="Disordered" evidence="1">
    <location>
        <begin position="1"/>
        <end position="73"/>
    </location>
</feature>
<sequence>MVSIRGKDLLDEVDEGEQKTARGMAHRKGEQEIERQWADRKDERADCKGEREDGEGTADGEATDRWRRQTDRSQGALQVAKAYEFQMVWPTSFHDEVDQNVQFPLTRDWSNRFS</sequence>
<dbReference type="EMBL" id="MU129163">
    <property type="protein sequence ID" value="KAF9505290.1"/>
    <property type="molecule type" value="Genomic_DNA"/>
</dbReference>
<feature type="compositionally biased region" description="Basic and acidic residues" evidence="1">
    <location>
        <begin position="27"/>
        <end position="51"/>
    </location>
</feature>
<feature type="compositionally biased region" description="Basic and acidic residues" evidence="1">
    <location>
        <begin position="62"/>
        <end position="71"/>
    </location>
</feature>
<protein>
    <submittedName>
        <fullName evidence="2">Uncharacterized protein</fullName>
    </submittedName>
</protein>
<evidence type="ECO:0000313" key="2">
    <source>
        <dbReference type="EMBL" id="KAF9505290.1"/>
    </source>
</evidence>
<organism evidence="2 3">
    <name type="scientific">Hydnum rufescens UP504</name>
    <dbReference type="NCBI Taxonomy" id="1448309"/>
    <lineage>
        <taxon>Eukaryota</taxon>
        <taxon>Fungi</taxon>
        <taxon>Dikarya</taxon>
        <taxon>Basidiomycota</taxon>
        <taxon>Agaricomycotina</taxon>
        <taxon>Agaricomycetes</taxon>
        <taxon>Cantharellales</taxon>
        <taxon>Hydnaceae</taxon>
        <taxon>Hydnum</taxon>
    </lineage>
</organism>
<keyword evidence="3" id="KW-1185">Reference proteome</keyword>
<dbReference type="Proteomes" id="UP000886523">
    <property type="component" value="Unassembled WGS sequence"/>
</dbReference>
<dbReference type="AlphaFoldDB" id="A0A9P6AH86"/>
<feature type="compositionally biased region" description="Basic and acidic residues" evidence="1">
    <location>
        <begin position="1"/>
        <end position="20"/>
    </location>
</feature>
<name>A0A9P6AH86_9AGAM</name>
<reference evidence="2" key="1">
    <citation type="journal article" date="2020" name="Nat. Commun.">
        <title>Large-scale genome sequencing of mycorrhizal fungi provides insights into the early evolution of symbiotic traits.</title>
        <authorList>
            <person name="Miyauchi S."/>
            <person name="Kiss E."/>
            <person name="Kuo A."/>
            <person name="Drula E."/>
            <person name="Kohler A."/>
            <person name="Sanchez-Garcia M."/>
            <person name="Morin E."/>
            <person name="Andreopoulos B."/>
            <person name="Barry K.W."/>
            <person name="Bonito G."/>
            <person name="Buee M."/>
            <person name="Carver A."/>
            <person name="Chen C."/>
            <person name="Cichocki N."/>
            <person name="Clum A."/>
            <person name="Culley D."/>
            <person name="Crous P.W."/>
            <person name="Fauchery L."/>
            <person name="Girlanda M."/>
            <person name="Hayes R.D."/>
            <person name="Keri Z."/>
            <person name="LaButti K."/>
            <person name="Lipzen A."/>
            <person name="Lombard V."/>
            <person name="Magnuson J."/>
            <person name="Maillard F."/>
            <person name="Murat C."/>
            <person name="Nolan M."/>
            <person name="Ohm R.A."/>
            <person name="Pangilinan J."/>
            <person name="Pereira M.F."/>
            <person name="Perotto S."/>
            <person name="Peter M."/>
            <person name="Pfister S."/>
            <person name="Riley R."/>
            <person name="Sitrit Y."/>
            <person name="Stielow J.B."/>
            <person name="Szollosi G."/>
            <person name="Zifcakova L."/>
            <person name="Stursova M."/>
            <person name="Spatafora J.W."/>
            <person name="Tedersoo L."/>
            <person name="Vaario L.M."/>
            <person name="Yamada A."/>
            <person name="Yan M."/>
            <person name="Wang P."/>
            <person name="Xu J."/>
            <person name="Bruns T."/>
            <person name="Baldrian P."/>
            <person name="Vilgalys R."/>
            <person name="Dunand C."/>
            <person name="Henrissat B."/>
            <person name="Grigoriev I.V."/>
            <person name="Hibbett D."/>
            <person name="Nagy L.G."/>
            <person name="Martin F.M."/>
        </authorList>
    </citation>
    <scope>NUCLEOTIDE SEQUENCE</scope>
    <source>
        <strain evidence="2">UP504</strain>
    </source>
</reference>
<comment type="caution">
    <text evidence="2">The sequence shown here is derived from an EMBL/GenBank/DDBJ whole genome shotgun (WGS) entry which is preliminary data.</text>
</comment>
<proteinExistence type="predicted"/>
<evidence type="ECO:0000256" key="1">
    <source>
        <dbReference type="SAM" id="MobiDB-lite"/>
    </source>
</evidence>
<gene>
    <name evidence="2" type="ORF">BS47DRAFT_1400553</name>
</gene>